<dbReference type="EMBL" id="JAPTSV010000013">
    <property type="protein sequence ID" value="KAJ1521455.1"/>
    <property type="molecule type" value="Genomic_DNA"/>
</dbReference>
<dbReference type="PANTHER" id="PTHR33861:SF5">
    <property type="entry name" value="GAMMA-TUBULIN COMPLEX COMPONENT"/>
    <property type="match status" value="1"/>
</dbReference>
<dbReference type="GO" id="GO:0005634">
    <property type="term" value="C:nucleus"/>
    <property type="evidence" value="ECO:0007669"/>
    <property type="project" value="TreeGrafter"/>
</dbReference>
<name>A0AAV7X6D8_9NEOP</name>
<comment type="caution">
    <text evidence="2">The sequence shown here is derived from an EMBL/GenBank/DDBJ whole genome shotgun (WGS) entry which is preliminary data.</text>
</comment>
<feature type="region of interest" description="Disordered" evidence="1">
    <location>
        <begin position="1"/>
        <end position="31"/>
    </location>
</feature>
<feature type="region of interest" description="Disordered" evidence="1">
    <location>
        <begin position="271"/>
        <end position="307"/>
    </location>
</feature>
<dbReference type="PANTHER" id="PTHR33861">
    <property type="entry name" value="PROTEIN CBG18333"/>
    <property type="match status" value="1"/>
</dbReference>
<proteinExistence type="predicted"/>
<feature type="region of interest" description="Disordered" evidence="1">
    <location>
        <begin position="132"/>
        <end position="155"/>
    </location>
</feature>
<evidence type="ECO:0000313" key="3">
    <source>
        <dbReference type="Proteomes" id="UP001075354"/>
    </source>
</evidence>
<evidence type="ECO:0000313" key="2">
    <source>
        <dbReference type="EMBL" id="KAJ1521455.1"/>
    </source>
</evidence>
<dbReference type="AlphaFoldDB" id="A0AAV7X6D8"/>
<accession>A0AAV7X6D8</accession>
<dbReference type="GO" id="GO:0048255">
    <property type="term" value="P:mRNA stabilization"/>
    <property type="evidence" value="ECO:0007669"/>
    <property type="project" value="TreeGrafter"/>
</dbReference>
<organism evidence="2 3">
    <name type="scientific">Megalurothrips usitatus</name>
    <name type="common">bean blossom thrips</name>
    <dbReference type="NCBI Taxonomy" id="439358"/>
    <lineage>
        <taxon>Eukaryota</taxon>
        <taxon>Metazoa</taxon>
        <taxon>Ecdysozoa</taxon>
        <taxon>Arthropoda</taxon>
        <taxon>Hexapoda</taxon>
        <taxon>Insecta</taxon>
        <taxon>Pterygota</taxon>
        <taxon>Neoptera</taxon>
        <taxon>Paraneoptera</taxon>
        <taxon>Thysanoptera</taxon>
        <taxon>Terebrantia</taxon>
        <taxon>Thripoidea</taxon>
        <taxon>Thripidae</taxon>
        <taxon>Megalurothrips</taxon>
    </lineage>
</organism>
<dbReference type="GO" id="GO:0007141">
    <property type="term" value="P:male meiosis I"/>
    <property type="evidence" value="ECO:0007669"/>
    <property type="project" value="TreeGrafter"/>
</dbReference>
<dbReference type="Pfam" id="PF15189">
    <property type="entry name" value="MEIOC"/>
    <property type="match status" value="1"/>
</dbReference>
<keyword evidence="3" id="KW-1185">Reference proteome</keyword>
<dbReference type="GO" id="GO:0007144">
    <property type="term" value="P:female meiosis I"/>
    <property type="evidence" value="ECO:0007669"/>
    <property type="project" value="TreeGrafter"/>
</dbReference>
<feature type="compositionally biased region" description="Acidic residues" evidence="1">
    <location>
        <begin position="271"/>
        <end position="293"/>
    </location>
</feature>
<reference evidence="2" key="1">
    <citation type="submission" date="2022-12" db="EMBL/GenBank/DDBJ databases">
        <title>Chromosome-level genome assembly of the bean flower thrips Megalurothrips usitatus.</title>
        <authorList>
            <person name="Ma L."/>
            <person name="Liu Q."/>
            <person name="Li H."/>
            <person name="Cai W."/>
        </authorList>
    </citation>
    <scope>NUCLEOTIDE SEQUENCE</scope>
    <source>
        <strain evidence="2">Cailab_2022a</strain>
    </source>
</reference>
<sequence>MSNNNFLHHNGMNGIGNQHRNGMRRPPPPHPNALSLHVPPLPPLPFPQVPMLQAPPFDPWLAEMFQRSPVPYFPPYFDNQAAVHAALLGLPPPSCSGFRMSRRSGPSNELHVRLEECYIQFKSLEKERKKTEADLARHNPGKKVSSANNFPVPRLPQTPSRVDRLIVDQYREHGRVITLIAKMERLRGSPIHPRIRESMESWMASVKRVQNKRRDELMNSSSRHQMFFVANEKDTLALASSLRDLTSSSRQARTAMWCALKVTLLHKDGVDVESDTESDSDENETETELDLDTDFDHFTEPNMVGSHESIQALDSAAFSSD</sequence>
<gene>
    <name evidence="2" type="ORF">ONE63_003123</name>
</gene>
<dbReference type="InterPro" id="IPR027963">
    <property type="entry name" value="MEIOC"/>
</dbReference>
<evidence type="ECO:0000256" key="1">
    <source>
        <dbReference type="SAM" id="MobiDB-lite"/>
    </source>
</evidence>
<protein>
    <submittedName>
        <fullName evidence="2">Uncharacterized protein</fullName>
    </submittedName>
</protein>
<dbReference type="GO" id="GO:0005737">
    <property type="term" value="C:cytoplasm"/>
    <property type="evidence" value="ECO:0007669"/>
    <property type="project" value="TreeGrafter"/>
</dbReference>
<dbReference type="Proteomes" id="UP001075354">
    <property type="component" value="Chromosome 13"/>
</dbReference>